<evidence type="ECO:0000313" key="1">
    <source>
        <dbReference type="EMBL" id="KAI4471876.1"/>
    </source>
</evidence>
<keyword evidence="2" id="KW-1185">Reference proteome</keyword>
<evidence type="ECO:0000313" key="2">
    <source>
        <dbReference type="Proteomes" id="UP001056778"/>
    </source>
</evidence>
<protein>
    <submittedName>
        <fullName evidence="1">Zinc finger ccch domain-containing protein 18</fullName>
    </submittedName>
</protein>
<comment type="caution">
    <text evidence="1">The sequence shown here is derived from an EMBL/GenBank/DDBJ whole genome shotgun (WGS) entry which is preliminary data.</text>
</comment>
<reference evidence="1" key="1">
    <citation type="submission" date="2022-04" db="EMBL/GenBank/DDBJ databases">
        <title>Chromosome-scale genome assembly of Holotrichia oblita Faldermann.</title>
        <authorList>
            <person name="Rongchong L."/>
        </authorList>
    </citation>
    <scope>NUCLEOTIDE SEQUENCE</scope>
    <source>
        <strain evidence="1">81SQS9</strain>
    </source>
</reference>
<organism evidence="1 2">
    <name type="scientific">Holotrichia oblita</name>
    <name type="common">Chafer beetle</name>
    <dbReference type="NCBI Taxonomy" id="644536"/>
    <lineage>
        <taxon>Eukaryota</taxon>
        <taxon>Metazoa</taxon>
        <taxon>Ecdysozoa</taxon>
        <taxon>Arthropoda</taxon>
        <taxon>Hexapoda</taxon>
        <taxon>Insecta</taxon>
        <taxon>Pterygota</taxon>
        <taxon>Neoptera</taxon>
        <taxon>Endopterygota</taxon>
        <taxon>Coleoptera</taxon>
        <taxon>Polyphaga</taxon>
        <taxon>Scarabaeiformia</taxon>
        <taxon>Scarabaeidae</taxon>
        <taxon>Melolonthinae</taxon>
        <taxon>Holotrichia</taxon>
    </lineage>
</organism>
<name>A0ACB9TYE9_HOLOL</name>
<sequence length="768" mass="86001">MNGRSSKTKYDSRKGSPRSGNYGNGSGRMSTKSDSSSNSSKKSSPDRMSVNSDKSASSRASRSARKSANLEDGNSSDSSESSIDSSSRRNKNVDRPQDTQPEEISEGDMESENDKEPTAKKKEPIDINITHDDLSDVSDLDDSIGCHSEEEREEQQREAERQEKEREEGEIDKPKMDDLKIEPEIKKLPEKPTRSEDGEEQLDFEAEDGECGDNDGPKDVKDGKNDKDDEHPEQHRIEAVFTAESKKEEKLEEELEEGKSLTRMKLDPKRRNRDRSVVFFREVNARGALVVDFYIQESRIKVGNYTMFELIRPVVPGEYGREERMYRPEPPMIESAWERGLRTAKEMLRKSIKRKEQDLDFEEKKMNLSLAQEEFDKENGYYARVPSPEPRYVMRHPVAPEYTPMVRPGMAPPAEDYYGRRQVLYEPEYVAPRERVRTSYRELPPHRMPDYYSSKYEEEQAQSSSKVRRPKREVIVQKAPEERPQGRGDEWSDPWMRSKSPGTRKGRKRSYSSGSSYSSSTSSRSSSASTRSSYSSRSRSRHRREPRGGGSHRSRQAISPSVIVSERKAANERAALMNPPAPRKKAPSPGMMRAGAQNPPAPSKVDTLGRTRNKLAIAAALARVKGRRRSSRSSSDSSGSSSSDSDSSGSSSSSSRDGSPPPRRASGVDIALALKAKAIDALKGGAEKKQIKLNLKNPVGVRKPDVTDVRKSEAGPPAQVAKKRPASSPPPIDPKNASSKKATSRREELLKQLKAVEDAIAKKRSKVN</sequence>
<accession>A0ACB9TYE9</accession>
<gene>
    <name evidence="1" type="ORF">MML48_1g12486</name>
</gene>
<dbReference type="Proteomes" id="UP001056778">
    <property type="component" value="Chromosome 1"/>
</dbReference>
<dbReference type="EMBL" id="CM043015">
    <property type="protein sequence ID" value="KAI4471876.1"/>
    <property type="molecule type" value="Genomic_DNA"/>
</dbReference>
<proteinExistence type="predicted"/>